<feature type="transmembrane region" description="Helical" evidence="1">
    <location>
        <begin position="65"/>
        <end position="85"/>
    </location>
</feature>
<name>A0A951QWR5_9CYAN</name>
<feature type="transmembrane region" description="Helical" evidence="1">
    <location>
        <begin position="97"/>
        <end position="117"/>
    </location>
</feature>
<reference evidence="2" key="1">
    <citation type="submission" date="2021-05" db="EMBL/GenBank/DDBJ databases">
        <authorList>
            <person name="Pietrasiak N."/>
            <person name="Ward R."/>
            <person name="Stajich J.E."/>
            <person name="Kurbessoian T."/>
        </authorList>
    </citation>
    <scope>NUCLEOTIDE SEQUENCE</scope>
    <source>
        <strain evidence="2">GSE-NOS-MK-12-04C</strain>
    </source>
</reference>
<proteinExistence type="predicted"/>
<dbReference type="Proteomes" id="UP000729701">
    <property type="component" value="Unassembled WGS sequence"/>
</dbReference>
<protein>
    <submittedName>
        <fullName evidence="2">DUF5367 domain-containing protein</fullName>
    </submittedName>
</protein>
<reference evidence="2" key="2">
    <citation type="journal article" date="2022" name="Microbiol. Resour. Announc.">
        <title>Metagenome Sequencing to Explore Phylogenomics of Terrestrial Cyanobacteria.</title>
        <authorList>
            <person name="Ward R.D."/>
            <person name="Stajich J.E."/>
            <person name="Johansen J.R."/>
            <person name="Huntemann M."/>
            <person name="Clum A."/>
            <person name="Foster B."/>
            <person name="Foster B."/>
            <person name="Roux S."/>
            <person name="Palaniappan K."/>
            <person name="Varghese N."/>
            <person name="Mukherjee S."/>
            <person name="Reddy T.B.K."/>
            <person name="Daum C."/>
            <person name="Copeland A."/>
            <person name="Chen I.A."/>
            <person name="Ivanova N.N."/>
            <person name="Kyrpides N.C."/>
            <person name="Shapiro N."/>
            <person name="Eloe-Fadrosh E.A."/>
            <person name="Pietrasiak N."/>
        </authorList>
    </citation>
    <scope>NUCLEOTIDE SEQUENCE</scope>
    <source>
        <strain evidence="2">GSE-NOS-MK-12-04C</strain>
    </source>
</reference>
<keyword evidence="1" id="KW-0472">Membrane</keyword>
<comment type="caution">
    <text evidence="2">The sequence shown here is derived from an EMBL/GenBank/DDBJ whole genome shotgun (WGS) entry which is preliminary data.</text>
</comment>
<sequence length="127" mass="14224">MSFFIWLGFLLWFVATVAVRLIGQFLFNPETSNLLLTFVAAVPLMAAITYSIYSWRKVEAKARLMAIMYVLLPGMMLDTFTVLFASDVFPNLTSEGVRIFSACLLWAYGLGFMTAFIPKSSVDNIAV</sequence>
<dbReference type="InterPro" id="IPR020509">
    <property type="entry name" value="Uncharacterised_YnzE"/>
</dbReference>
<dbReference type="EMBL" id="JAHHGZ010000056">
    <property type="protein sequence ID" value="MBW4671887.1"/>
    <property type="molecule type" value="Genomic_DNA"/>
</dbReference>
<keyword evidence="1" id="KW-1133">Transmembrane helix</keyword>
<dbReference type="AlphaFoldDB" id="A0A951QWR5"/>
<accession>A0A951QWR5</accession>
<evidence type="ECO:0000313" key="3">
    <source>
        <dbReference type="Proteomes" id="UP000729701"/>
    </source>
</evidence>
<evidence type="ECO:0000313" key="2">
    <source>
        <dbReference type="EMBL" id="MBW4671887.1"/>
    </source>
</evidence>
<gene>
    <name evidence="2" type="ORF">KME60_31790</name>
</gene>
<feature type="transmembrane region" description="Helical" evidence="1">
    <location>
        <begin position="34"/>
        <end position="53"/>
    </location>
</feature>
<dbReference type="Pfam" id="PF17329">
    <property type="entry name" value="DUF5367"/>
    <property type="match status" value="1"/>
</dbReference>
<organism evidence="2 3">
    <name type="scientific">Cyanomargarita calcarea GSE-NOS-MK-12-04C</name>
    <dbReference type="NCBI Taxonomy" id="2839659"/>
    <lineage>
        <taxon>Bacteria</taxon>
        <taxon>Bacillati</taxon>
        <taxon>Cyanobacteriota</taxon>
        <taxon>Cyanophyceae</taxon>
        <taxon>Nostocales</taxon>
        <taxon>Cyanomargaritaceae</taxon>
        <taxon>Cyanomargarita</taxon>
    </lineage>
</organism>
<keyword evidence="1" id="KW-0812">Transmembrane</keyword>
<evidence type="ECO:0000256" key="1">
    <source>
        <dbReference type="SAM" id="Phobius"/>
    </source>
</evidence>